<dbReference type="OrthoDB" id="9800945at2"/>
<reference evidence="1 2" key="1">
    <citation type="submission" date="2019-07" db="EMBL/GenBank/DDBJ databases">
        <title>Draft genome for Aliikangiella sp. M105.</title>
        <authorList>
            <person name="Wang G."/>
        </authorList>
    </citation>
    <scope>NUCLEOTIDE SEQUENCE [LARGE SCALE GENOMIC DNA]</scope>
    <source>
        <strain evidence="1 2">M105</strain>
    </source>
</reference>
<name>A0A545U970_9GAMM</name>
<evidence type="ECO:0000313" key="1">
    <source>
        <dbReference type="EMBL" id="TQV85979.1"/>
    </source>
</evidence>
<dbReference type="Proteomes" id="UP000315439">
    <property type="component" value="Unassembled WGS sequence"/>
</dbReference>
<dbReference type="InterPro" id="IPR046038">
    <property type="entry name" value="DUF5996"/>
</dbReference>
<comment type="caution">
    <text evidence="1">The sequence shown here is derived from an EMBL/GenBank/DDBJ whole genome shotgun (WGS) entry which is preliminary data.</text>
</comment>
<dbReference type="EMBL" id="VIKS01000011">
    <property type="protein sequence ID" value="TQV85979.1"/>
    <property type="molecule type" value="Genomic_DNA"/>
</dbReference>
<evidence type="ECO:0000313" key="2">
    <source>
        <dbReference type="Proteomes" id="UP000315439"/>
    </source>
</evidence>
<dbReference type="AlphaFoldDB" id="A0A545U970"/>
<organism evidence="1 2">
    <name type="scientific">Aliikangiella coralliicola</name>
    <dbReference type="NCBI Taxonomy" id="2592383"/>
    <lineage>
        <taxon>Bacteria</taxon>
        <taxon>Pseudomonadati</taxon>
        <taxon>Pseudomonadota</taxon>
        <taxon>Gammaproteobacteria</taxon>
        <taxon>Oceanospirillales</taxon>
        <taxon>Pleioneaceae</taxon>
        <taxon>Aliikangiella</taxon>
    </lineage>
</organism>
<proteinExistence type="predicted"/>
<keyword evidence="2" id="KW-1185">Reference proteome</keyword>
<accession>A0A545U970</accession>
<protein>
    <submittedName>
        <fullName evidence="1">Uncharacterized protein</fullName>
    </submittedName>
</protein>
<dbReference type="Pfam" id="PF19459">
    <property type="entry name" value="DUF5996"/>
    <property type="match status" value="1"/>
</dbReference>
<dbReference type="RefSeq" id="WP_142932898.1">
    <property type="nucleotide sequence ID" value="NZ_ML660167.1"/>
</dbReference>
<sequence length="274" mass="31186">MSFYQFSHFQNNKWPATRDALHSYAKVLGIIRAQLVPKQKHWWHVSLLPVSNGFSTGPIYQKGEIFEIILDLANSRVIVQWHDLLESVPLSGQSASTLFVEISGLLFVRKIEVSGNPEKITDQAHPDFDVDNAVNLAKALGAIGAVFQQFKNEQRRETSPVQLWPHHFDLAVLWFSGRLVPEQDPDDEENADEQMNFGFSVGDQQTPEPYFYFTAYPTPENFNRISLPSGAQWNEDGWQGVYLSYSILCQQKEPAESLLEIMREVVKSGAKLMQ</sequence>
<gene>
    <name evidence="1" type="ORF">FLL46_18885</name>
</gene>